<sequence>MDSEPRAAGDGGVAQCWGCGALVTVPLVDGAAAPLYRCGWCGAINDGAAAGGAAAPPRPGPAARALAAAARAGRWLVVALVVAVIASVGALGVGVVLPRAFPSPLACAAHSAFALTLLAFTSVHYVAACARSPGRVQDQCPPPRPDAAGRYPEGAFEGWTRCRHASCRAARPPGAHHCSTCGVCVVDLDHHCPFVNNCVGANNLRPFLLLLLCLLAASAYALAVTGGLIAAHWPRVRAGMRAAGAAAREYRQRRHGGGGAGGGPAGPPGGPRPPWHERVSDATTLLVAASPWWLLAAYYLFAMCSAVLVCVGVLLVGQLRYMAAGTTYVDALQGRPHARPSWRVLWARLRAALADDASSGGGGGGGGGGGSGGTSTSPPKKAR</sequence>
<organism evidence="11 12">
    <name type="scientific">Raphidocelis subcapitata</name>
    <dbReference type="NCBI Taxonomy" id="307507"/>
    <lineage>
        <taxon>Eukaryota</taxon>
        <taxon>Viridiplantae</taxon>
        <taxon>Chlorophyta</taxon>
        <taxon>core chlorophytes</taxon>
        <taxon>Chlorophyceae</taxon>
        <taxon>CS clade</taxon>
        <taxon>Sphaeropleales</taxon>
        <taxon>Selenastraceae</taxon>
        <taxon>Raphidocelis</taxon>
    </lineage>
</organism>
<dbReference type="InterPro" id="IPR001594">
    <property type="entry name" value="Palmitoyltrfase_DHHC"/>
</dbReference>
<feature type="compositionally biased region" description="Gly residues" evidence="9">
    <location>
        <begin position="359"/>
        <end position="373"/>
    </location>
</feature>
<keyword evidence="5 8" id="KW-1133">Transmembrane helix</keyword>
<comment type="caution">
    <text evidence="11">The sequence shown here is derived from an EMBL/GenBank/DDBJ whole genome shotgun (WGS) entry which is preliminary data.</text>
</comment>
<gene>
    <name evidence="11" type="ORF">Rsub_08431</name>
</gene>
<comment type="similarity">
    <text evidence="2 8">Belongs to the DHHC palmitoyltransferase family.</text>
</comment>
<feature type="transmembrane region" description="Helical" evidence="8">
    <location>
        <begin position="207"/>
        <end position="231"/>
    </location>
</feature>
<dbReference type="InterPro" id="IPR039859">
    <property type="entry name" value="PFA4/ZDH16/20/ERF2-like"/>
</dbReference>
<dbReference type="GO" id="GO:0019706">
    <property type="term" value="F:protein-cysteine S-palmitoyltransferase activity"/>
    <property type="evidence" value="ECO:0007669"/>
    <property type="project" value="UniProtKB-EC"/>
</dbReference>
<reference evidence="11 12" key="1">
    <citation type="journal article" date="2018" name="Sci. Rep.">
        <title>Raphidocelis subcapitata (=Pseudokirchneriella subcapitata) provides an insight into genome evolution and environmental adaptations in the Sphaeropleales.</title>
        <authorList>
            <person name="Suzuki S."/>
            <person name="Yamaguchi H."/>
            <person name="Nakajima N."/>
            <person name="Kawachi M."/>
        </authorList>
    </citation>
    <scope>NUCLEOTIDE SEQUENCE [LARGE SCALE GENOMIC DNA]</scope>
    <source>
        <strain evidence="11 12">NIES-35</strain>
    </source>
</reference>
<name>A0A2V0P7K4_9CHLO</name>
<evidence type="ECO:0000256" key="7">
    <source>
        <dbReference type="ARBA" id="ARBA00023315"/>
    </source>
</evidence>
<comment type="catalytic activity">
    <reaction evidence="8">
        <text>L-cysteinyl-[protein] + hexadecanoyl-CoA = S-hexadecanoyl-L-cysteinyl-[protein] + CoA</text>
        <dbReference type="Rhea" id="RHEA:36683"/>
        <dbReference type="Rhea" id="RHEA-COMP:10131"/>
        <dbReference type="Rhea" id="RHEA-COMP:11032"/>
        <dbReference type="ChEBI" id="CHEBI:29950"/>
        <dbReference type="ChEBI" id="CHEBI:57287"/>
        <dbReference type="ChEBI" id="CHEBI:57379"/>
        <dbReference type="ChEBI" id="CHEBI:74151"/>
        <dbReference type="EC" id="2.3.1.225"/>
    </reaction>
</comment>
<evidence type="ECO:0000313" key="11">
    <source>
        <dbReference type="EMBL" id="GBF95841.1"/>
    </source>
</evidence>
<dbReference type="OrthoDB" id="550213at2759"/>
<evidence type="ECO:0000259" key="10">
    <source>
        <dbReference type="Pfam" id="PF01529"/>
    </source>
</evidence>
<dbReference type="Proteomes" id="UP000247498">
    <property type="component" value="Unassembled WGS sequence"/>
</dbReference>
<dbReference type="GO" id="GO:0016020">
    <property type="term" value="C:membrane"/>
    <property type="evidence" value="ECO:0007669"/>
    <property type="project" value="UniProtKB-SubCell"/>
</dbReference>
<keyword evidence="7 8" id="KW-0012">Acyltransferase</keyword>
<dbReference type="PANTHER" id="PTHR12246">
    <property type="entry name" value="PALMITOYLTRANSFERASE ZDHHC16"/>
    <property type="match status" value="1"/>
</dbReference>
<dbReference type="PROSITE" id="PS50216">
    <property type="entry name" value="DHHC"/>
    <property type="match status" value="1"/>
</dbReference>
<comment type="subcellular location">
    <subcellularLocation>
        <location evidence="1">Membrane</location>
        <topology evidence="1">Multi-pass membrane protein</topology>
    </subcellularLocation>
</comment>
<comment type="domain">
    <text evidence="8">The DHHC domain is required for palmitoyltransferase activity.</text>
</comment>
<evidence type="ECO:0000256" key="4">
    <source>
        <dbReference type="ARBA" id="ARBA00022692"/>
    </source>
</evidence>
<dbReference type="FunCoup" id="A0A2V0P7K4">
    <property type="interactions" value="191"/>
</dbReference>
<feature type="transmembrane region" description="Helical" evidence="8">
    <location>
        <begin position="292"/>
        <end position="316"/>
    </location>
</feature>
<feature type="domain" description="Palmitoyltransferase DHHC" evidence="10">
    <location>
        <begin position="166"/>
        <end position="331"/>
    </location>
</feature>
<feature type="region of interest" description="Disordered" evidence="9">
    <location>
        <begin position="253"/>
        <end position="275"/>
    </location>
</feature>
<evidence type="ECO:0000256" key="3">
    <source>
        <dbReference type="ARBA" id="ARBA00022679"/>
    </source>
</evidence>
<feature type="transmembrane region" description="Helical" evidence="8">
    <location>
        <begin position="103"/>
        <end position="127"/>
    </location>
</feature>
<evidence type="ECO:0000313" key="12">
    <source>
        <dbReference type="Proteomes" id="UP000247498"/>
    </source>
</evidence>
<keyword evidence="4 8" id="KW-0812">Transmembrane</keyword>
<accession>A0A2V0P7K4</accession>
<evidence type="ECO:0000256" key="8">
    <source>
        <dbReference type="RuleBase" id="RU079119"/>
    </source>
</evidence>
<evidence type="ECO:0000256" key="6">
    <source>
        <dbReference type="ARBA" id="ARBA00023136"/>
    </source>
</evidence>
<dbReference type="EC" id="2.3.1.225" evidence="8"/>
<dbReference type="AlphaFoldDB" id="A0A2V0P7K4"/>
<feature type="region of interest" description="Disordered" evidence="9">
    <location>
        <begin position="357"/>
        <end position="383"/>
    </location>
</feature>
<evidence type="ECO:0000256" key="1">
    <source>
        <dbReference type="ARBA" id="ARBA00004141"/>
    </source>
</evidence>
<feature type="transmembrane region" description="Helical" evidence="8">
    <location>
        <begin position="75"/>
        <end position="97"/>
    </location>
</feature>
<evidence type="ECO:0000256" key="5">
    <source>
        <dbReference type="ARBA" id="ARBA00022989"/>
    </source>
</evidence>
<protein>
    <recommendedName>
        <fullName evidence="8">S-acyltransferase</fullName>
        <ecNumber evidence="8">2.3.1.225</ecNumber>
    </recommendedName>
    <alternativeName>
        <fullName evidence="8">Palmitoyltransferase</fullName>
    </alternativeName>
</protein>
<proteinExistence type="inferred from homology"/>
<keyword evidence="6 8" id="KW-0472">Membrane</keyword>
<evidence type="ECO:0000256" key="9">
    <source>
        <dbReference type="SAM" id="MobiDB-lite"/>
    </source>
</evidence>
<evidence type="ECO:0000256" key="2">
    <source>
        <dbReference type="ARBA" id="ARBA00008574"/>
    </source>
</evidence>
<dbReference type="InParanoid" id="A0A2V0P7K4"/>
<dbReference type="EMBL" id="BDRX01000071">
    <property type="protein sequence ID" value="GBF95841.1"/>
    <property type="molecule type" value="Genomic_DNA"/>
</dbReference>
<keyword evidence="12" id="KW-1185">Reference proteome</keyword>
<keyword evidence="3 8" id="KW-0808">Transferase</keyword>
<dbReference type="Pfam" id="PF01529">
    <property type="entry name" value="DHHC"/>
    <property type="match status" value="1"/>
</dbReference>